<dbReference type="Gene3D" id="3.30.460.10">
    <property type="entry name" value="Beta Polymerase, domain 2"/>
    <property type="match status" value="1"/>
</dbReference>
<dbReference type="eggNOG" id="COG1708">
    <property type="taxonomic scope" value="Bacteria"/>
</dbReference>
<evidence type="ECO:0000313" key="1">
    <source>
        <dbReference type="EMBL" id="SDM21250.1"/>
    </source>
</evidence>
<dbReference type="Proteomes" id="UP000183376">
    <property type="component" value="Chromosome I"/>
</dbReference>
<gene>
    <name evidence="1" type="ORF">SAMN04489726_0390</name>
</gene>
<sequence>MVTVEERNRLRDSLIEAARADERITGAALTGSASVGAEDQWSDVDLAFGVEGDVDEVIGDWTELMYRDHGAVHHTDVRFRSTVYRVFLLDNTLQVDIAFAPVQEFGALAPTFRLVFGTAREQPQPGPVDPVPLLGMGWLYALHARSSIERGRVWQAEYMISGLRDHVLALACVRHGLPANQGRGMDELPAAATEVVSGALVRSLEIPELWRAFGVATDALLIEAELVDAGLAERLAGPLERLSRSAR</sequence>
<protein>
    <recommendedName>
        <fullName evidence="3">Nucleotidyltransferase domain-containing protein</fullName>
    </recommendedName>
</protein>
<dbReference type="EMBL" id="LT629701">
    <property type="protein sequence ID" value="SDM21250.1"/>
    <property type="molecule type" value="Genomic_DNA"/>
</dbReference>
<name>A0A1G9RDX1_ALLAB</name>
<evidence type="ECO:0008006" key="3">
    <source>
        <dbReference type="Google" id="ProtNLM"/>
    </source>
</evidence>
<dbReference type="OrthoDB" id="5069422at2"/>
<dbReference type="AlphaFoldDB" id="A0A1G9RDX1"/>
<organism evidence="1 2">
    <name type="scientific">Allokutzneria albata</name>
    <name type="common">Kibdelosporangium albatum</name>
    <dbReference type="NCBI Taxonomy" id="211114"/>
    <lineage>
        <taxon>Bacteria</taxon>
        <taxon>Bacillati</taxon>
        <taxon>Actinomycetota</taxon>
        <taxon>Actinomycetes</taxon>
        <taxon>Pseudonocardiales</taxon>
        <taxon>Pseudonocardiaceae</taxon>
        <taxon>Allokutzneria</taxon>
    </lineage>
</organism>
<reference evidence="1 2" key="1">
    <citation type="submission" date="2016-10" db="EMBL/GenBank/DDBJ databases">
        <authorList>
            <person name="de Groot N.N."/>
        </authorList>
    </citation>
    <scope>NUCLEOTIDE SEQUENCE [LARGE SCALE GENOMIC DNA]</scope>
    <source>
        <strain evidence="1 2">DSM 44149</strain>
    </source>
</reference>
<proteinExistence type="predicted"/>
<dbReference type="SUPFAM" id="SSF81301">
    <property type="entry name" value="Nucleotidyltransferase"/>
    <property type="match status" value="1"/>
</dbReference>
<dbReference type="RefSeq" id="WP_030429169.1">
    <property type="nucleotide sequence ID" value="NZ_JOEF01000006.1"/>
</dbReference>
<keyword evidence="2" id="KW-1185">Reference proteome</keyword>
<evidence type="ECO:0000313" key="2">
    <source>
        <dbReference type="Proteomes" id="UP000183376"/>
    </source>
</evidence>
<dbReference type="InterPro" id="IPR043519">
    <property type="entry name" value="NT_sf"/>
</dbReference>
<accession>A0A1G9RDX1</accession>